<keyword evidence="5" id="KW-0809">Transit peptide</keyword>
<dbReference type="EMBL" id="JALJOR010000011">
    <property type="protein sequence ID" value="KAK9808896.1"/>
    <property type="molecule type" value="Genomic_DNA"/>
</dbReference>
<dbReference type="GO" id="GO:0005509">
    <property type="term" value="F:calcium ion binding"/>
    <property type="evidence" value="ECO:0007669"/>
    <property type="project" value="InterPro"/>
</dbReference>
<evidence type="ECO:0000256" key="2">
    <source>
        <dbReference type="ARBA" id="ARBA00022528"/>
    </source>
</evidence>
<evidence type="ECO:0008006" key="12">
    <source>
        <dbReference type="Google" id="ProtNLM"/>
    </source>
</evidence>
<keyword evidence="3" id="KW-0602">Photosynthesis</keyword>
<dbReference type="Proteomes" id="UP001489004">
    <property type="component" value="Unassembled WGS sequence"/>
</dbReference>
<dbReference type="Gene3D" id="1.20.120.290">
    <property type="entry name" value="Oxygen-evolving enhancer protein 3 (PsbQ), four-helix up-down bundle"/>
    <property type="match status" value="1"/>
</dbReference>
<keyword evidence="7" id="KW-0472">Membrane</keyword>
<dbReference type="GO" id="GO:0009535">
    <property type="term" value="C:chloroplast thylakoid membrane"/>
    <property type="evidence" value="ECO:0007669"/>
    <property type="project" value="UniProtKB-SubCell"/>
</dbReference>
<organism evidence="10 11">
    <name type="scientific">[Myrmecia] bisecta</name>
    <dbReference type="NCBI Taxonomy" id="41462"/>
    <lineage>
        <taxon>Eukaryota</taxon>
        <taxon>Viridiplantae</taxon>
        <taxon>Chlorophyta</taxon>
        <taxon>core chlorophytes</taxon>
        <taxon>Trebouxiophyceae</taxon>
        <taxon>Trebouxiales</taxon>
        <taxon>Trebouxiaceae</taxon>
        <taxon>Myrmecia</taxon>
    </lineage>
</organism>
<protein>
    <recommendedName>
        <fullName evidence="12">Oxygen-evolving enhancer protein 3</fullName>
    </recommendedName>
</protein>
<evidence type="ECO:0000256" key="5">
    <source>
        <dbReference type="ARBA" id="ARBA00022946"/>
    </source>
</evidence>
<evidence type="ECO:0000256" key="1">
    <source>
        <dbReference type="ARBA" id="ARBA00004334"/>
    </source>
</evidence>
<dbReference type="GO" id="GO:0009767">
    <property type="term" value="P:photosynthetic electron transport chain"/>
    <property type="evidence" value="ECO:0007669"/>
    <property type="project" value="TreeGrafter"/>
</dbReference>
<dbReference type="GO" id="GO:0019898">
    <property type="term" value="C:extrinsic component of membrane"/>
    <property type="evidence" value="ECO:0007669"/>
    <property type="project" value="InterPro"/>
</dbReference>
<evidence type="ECO:0000256" key="7">
    <source>
        <dbReference type="ARBA" id="ARBA00023136"/>
    </source>
</evidence>
<proteinExistence type="inferred from homology"/>
<keyword evidence="4" id="KW-0934">Plastid</keyword>
<dbReference type="Pfam" id="PF05757">
    <property type="entry name" value="PsbQ"/>
    <property type="match status" value="1"/>
</dbReference>
<name>A0AAW1PHK2_9CHLO</name>
<dbReference type="InterPro" id="IPR008797">
    <property type="entry name" value="PSII_PsbQ"/>
</dbReference>
<dbReference type="PANTHER" id="PTHR33399">
    <property type="entry name" value="OXYGEN-EVOLVING ENHANCER PROTEIN 3-1, CHLOROPLASTIC"/>
    <property type="match status" value="1"/>
</dbReference>
<keyword evidence="11" id="KW-1185">Reference proteome</keyword>
<comment type="caution">
    <text evidence="10">The sequence shown here is derived from an EMBL/GenBank/DDBJ whole genome shotgun (WGS) entry which is preliminary data.</text>
</comment>
<dbReference type="GO" id="GO:0009654">
    <property type="term" value="C:photosystem II oxygen evolving complex"/>
    <property type="evidence" value="ECO:0007669"/>
    <property type="project" value="InterPro"/>
</dbReference>
<evidence type="ECO:0000256" key="6">
    <source>
        <dbReference type="ARBA" id="ARBA00023078"/>
    </source>
</evidence>
<sequence length="223" mass="24572">MNAVAMQTVSTQRAAVVGKSVRPAARVAVPRCRSVVVRASAEESRRAVLGGLLAGVAALSIPASALAIDLVDDRKVRDSGFDIIYEARDLDLPQAQRDGFTQARTNVSDTQKRIKESEKRIDDTLEPLVKKQYWTLAREELRGQVGTLRFDLGTLVDTKGKSDKKKANELKKSFLLKAEQLDYALREKNQSDALAALQATKSGLDNVISFLLDLVPYVSQFRL</sequence>
<gene>
    <name evidence="10" type="ORF">WJX72_005953</name>
</gene>
<dbReference type="AlphaFoldDB" id="A0AAW1PHK2"/>
<comment type="subcellular location">
    <subcellularLocation>
        <location evidence="1">Plastid</location>
        <location evidence="1">Chloroplast thylakoid membrane</location>
    </subcellularLocation>
</comment>
<evidence type="ECO:0000256" key="8">
    <source>
        <dbReference type="ARBA" id="ARBA00023276"/>
    </source>
</evidence>
<evidence type="ECO:0000256" key="9">
    <source>
        <dbReference type="ARBA" id="ARBA00035649"/>
    </source>
</evidence>
<keyword evidence="2" id="KW-0150">Chloroplast</keyword>
<comment type="similarity">
    <text evidence="9">Belongs to the PsbQ family.</text>
</comment>
<keyword evidence="8" id="KW-0604">Photosystem II</keyword>
<keyword evidence="6" id="KW-0793">Thylakoid</keyword>
<reference evidence="10 11" key="1">
    <citation type="journal article" date="2024" name="Nat. Commun.">
        <title>Phylogenomics reveals the evolutionary origins of lichenization in chlorophyte algae.</title>
        <authorList>
            <person name="Puginier C."/>
            <person name="Libourel C."/>
            <person name="Otte J."/>
            <person name="Skaloud P."/>
            <person name="Haon M."/>
            <person name="Grisel S."/>
            <person name="Petersen M."/>
            <person name="Berrin J.G."/>
            <person name="Delaux P.M."/>
            <person name="Dal Grande F."/>
            <person name="Keller J."/>
        </authorList>
    </citation>
    <scope>NUCLEOTIDE SEQUENCE [LARGE SCALE GENOMIC DNA]</scope>
    <source>
        <strain evidence="10 11">SAG 2043</strain>
    </source>
</reference>
<evidence type="ECO:0000256" key="4">
    <source>
        <dbReference type="ARBA" id="ARBA00022640"/>
    </source>
</evidence>
<evidence type="ECO:0000256" key="3">
    <source>
        <dbReference type="ARBA" id="ARBA00022531"/>
    </source>
</evidence>
<accession>A0AAW1PHK2</accession>
<evidence type="ECO:0000313" key="10">
    <source>
        <dbReference type="EMBL" id="KAK9808896.1"/>
    </source>
</evidence>
<evidence type="ECO:0000313" key="11">
    <source>
        <dbReference type="Proteomes" id="UP001489004"/>
    </source>
</evidence>
<dbReference type="InterPro" id="IPR023222">
    <property type="entry name" value="PsbQ-like_dom_sf"/>
</dbReference>
<dbReference type="InterPro" id="IPR054099">
    <property type="entry name" value="PSII_PsbQ_pln"/>
</dbReference>
<dbReference type="SUPFAM" id="SSF101112">
    <property type="entry name" value="Oxygen-evolving enhancer protein 3"/>
    <property type="match status" value="1"/>
</dbReference>
<dbReference type="PANTHER" id="PTHR33399:SF3">
    <property type="entry name" value="OXYGEN-EVOLVING ENHANCER PROTEIN 3-1, CHLOROPLASTIC"/>
    <property type="match status" value="1"/>
</dbReference>